<dbReference type="InterPro" id="IPR033749">
    <property type="entry name" value="Polyprenyl_synt_CS"/>
</dbReference>
<keyword evidence="6" id="KW-0414">Isoprene biosynthesis</keyword>
<dbReference type="InterPro" id="IPR008949">
    <property type="entry name" value="Isoprenoid_synthase_dom_sf"/>
</dbReference>
<evidence type="ECO:0000256" key="6">
    <source>
        <dbReference type="ARBA" id="ARBA00023229"/>
    </source>
</evidence>
<dbReference type="AlphaFoldDB" id="A0A7C6EBS9"/>
<dbReference type="GO" id="GO:0016114">
    <property type="term" value="P:terpenoid biosynthetic process"/>
    <property type="evidence" value="ECO:0007669"/>
    <property type="project" value="UniProtKB-ARBA"/>
</dbReference>
<accession>A0A7C6EBS9</accession>
<gene>
    <name evidence="8" type="ORF">ENW73_09770</name>
</gene>
<evidence type="ECO:0000256" key="1">
    <source>
        <dbReference type="ARBA" id="ARBA00001946"/>
    </source>
</evidence>
<dbReference type="CDD" id="cd00685">
    <property type="entry name" value="Trans_IPPS_HT"/>
    <property type="match status" value="1"/>
</dbReference>
<evidence type="ECO:0000256" key="5">
    <source>
        <dbReference type="ARBA" id="ARBA00022842"/>
    </source>
</evidence>
<sequence>MNLIDYLAEKQKLVNKALAKEFESFGKMPKVLYDAMHYAVFSGGKRIRPILVLATFEACNGKNLSWILPFACGIELIHTFSLINDDLPCMDNDDYRRGKLTLHRAFDETVAILAANGLFAKAFELFSQSAAPPLRRIRAISDIAKVIGAEGIIAGQYDDICQGKSILRNKVYQIAQKKTAEFIAIAIKTGAVIAGTNEERIKKLYQAGIDLGMLFQITDDILDASSDKAQKPTFVRIFGEGQAKMMATKLAKRTRQRFSLLGKRFFWLQAITDWIAKRSN</sequence>
<reference evidence="8" key="1">
    <citation type="journal article" date="2020" name="mSystems">
        <title>Genome- and Community-Level Interaction Insights into Carbon Utilization and Element Cycling Functions of Hydrothermarchaeota in Hydrothermal Sediment.</title>
        <authorList>
            <person name="Zhou Z."/>
            <person name="Liu Y."/>
            <person name="Xu W."/>
            <person name="Pan J."/>
            <person name="Luo Z.H."/>
            <person name="Li M."/>
        </authorList>
    </citation>
    <scope>NUCLEOTIDE SEQUENCE [LARGE SCALE GENOMIC DNA]</scope>
    <source>
        <strain evidence="8">SpSt-876</strain>
    </source>
</reference>
<organism evidence="8">
    <name type="scientific">candidate division WOR-3 bacterium</name>
    <dbReference type="NCBI Taxonomy" id="2052148"/>
    <lineage>
        <taxon>Bacteria</taxon>
        <taxon>Bacteria division WOR-3</taxon>
    </lineage>
</organism>
<protein>
    <submittedName>
        <fullName evidence="8">Polyprenyl synthetase family protein</fullName>
    </submittedName>
</protein>
<name>A0A7C6EBS9_UNCW3</name>
<comment type="cofactor">
    <cofactor evidence="1">
        <name>Mg(2+)</name>
        <dbReference type="ChEBI" id="CHEBI:18420"/>
    </cofactor>
</comment>
<evidence type="ECO:0000256" key="3">
    <source>
        <dbReference type="ARBA" id="ARBA00022679"/>
    </source>
</evidence>
<keyword evidence="5" id="KW-0460">Magnesium</keyword>
<proteinExistence type="inferred from homology"/>
<evidence type="ECO:0000313" key="8">
    <source>
        <dbReference type="EMBL" id="HHS53118.1"/>
    </source>
</evidence>
<dbReference type="Gene3D" id="1.10.600.10">
    <property type="entry name" value="Farnesyl Diphosphate Synthase"/>
    <property type="match status" value="1"/>
</dbReference>
<dbReference type="GO" id="GO:0004659">
    <property type="term" value="F:prenyltransferase activity"/>
    <property type="evidence" value="ECO:0007669"/>
    <property type="project" value="InterPro"/>
</dbReference>
<keyword evidence="3 7" id="KW-0808">Transferase</keyword>
<dbReference type="PANTHER" id="PTHR43281">
    <property type="entry name" value="FARNESYL DIPHOSPHATE SYNTHASE"/>
    <property type="match status" value="1"/>
</dbReference>
<dbReference type="EMBL" id="DTLI01000231">
    <property type="protein sequence ID" value="HHS53118.1"/>
    <property type="molecule type" value="Genomic_DNA"/>
</dbReference>
<dbReference type="FunFam" id="1.10.600.10:FF:000001">
    <property type="entry name" value="Geranylgeranyl diphosphate synthase"/>
    <property type="match status" value="1"/>
</dbReference>
<dbReference type="SUPFAM" id="SSF48576">
    <property type="entry name" value="Terpenoid synthases"/>
    <property type="match status" value="1"/>
</dbReference>
<dbReference type="Pfam" id="PF00348">
    <property type="entry name" value="polyprenyl_synt"/>
    <property type="match status" value="1"/>
</dbReference>
<dbReference type="PANTHER" id="PTHR43281:SF1">
    <property type="entry name" value="FARNESYL DIPHOSPHATE SYNTHASE"/>
    <property type="match status" value="1"/>
</dbReference>
<evidence type="ECO:0000256" key="7">
    <source>
        <dbReference type="RuleBase" id="RU004466"/>
    </source>
</evidence>
<dbReference type="GO" id="GO:0046872">
    <property type="term" value="F:metal ion binding"/>
    <property type="evidence" value="ECO:0007669"/>
    <property type="project" value="UniProtKB-KW"/>
</dbReference>
<comment type="similarity">
    <text evidence="2 7">Belongs to the FPP/GGPP synthase family.</text>
</comment>
<evidence type="ECO:0000256" key="4">
    <source>
        <dbReference type="ARBA" id="ARBA00022723"/>
    </source>
</evidence>
<dbReference type="InterPro" id="IPR000092">
    <property type="entry name" value="Polyprenyl_synt"/>
</dbReference>
<dbReference type="SFLD" id="SFLDS00005">
    <property type="entry name" value="Isoprenoid_Synthase_Type_I"/>
    <property type="match status" value="1"/>
</dbReference>
<evidence type="ECO:0000256" key="2">
    <source>
        <dbReference type="ARBA" id="ARBA00006706"/>
    </source>
</evidence>
<comment type="caution">
    <text evidence="8">The sequence shown here is derived from an EMBL/GenBank/DDBJ whole genome shotgun (WGS) entry which is preliminary data.</text>
</comment>
<keyword evidence="4" id="KW-0479">Metal-binding</keyword>
<dbReference type="PROSITE" id="PS00444">
    <property type="entry name" value="POLYPRENYL_SYNTHASE_2"/>
    <property type="match status" value="1"/>
</dbReference>
<dbReference type="PROSITE" id="PS00723">
    <property type="entry name" value="POLYPRENYL_SYNTHASE_1"/>
    <property type="match status" value="1"/>
</dbReference>